<feature type="domain" description="ABC transporter" evidence="10">
    <location>
        <begin position="457"/>
        <end position="691"/>
    </location>
</feature>
<dbReference type="PROSITE" id="PS50929">
    <property type="entry name" value="ABC_TM1F"/>
    <property type="match status" value="1"/>
</dbReference>
<dbReference type="SUPFAM" id="SSF52540">
    <property type="entry name" value="P-loop containing nucleoside triphosphate hydrolases"/>
    <property type="match status" value="1"/>
</dbReference>
<dbReference type="Gene3D" id="3.40.50.300">
    <property type="entry name" value="P-loop containing nucleotide triphosphate hydrolases"/>
    <property type="match status" value="1"/>
</dbReference>
<evidence type="ECO:0000313" key="12">
    <source>
        <dbReference type="EMBL" id="TMQ51187.1"/>
    </source>
</evidence>
<feature type="domain" description="ABC transmembrane type-1" evidence="11">
    <location>
        <begin position="125"/>
        <end position="423"/>
    </location>
</feature>
<dbReference type="GO" id="GO:0015421">
    <property type="term" value="F:ABC-type oligopeptide transporter activity"/>
    <property type="evidence" value="ECO:0007669"/>
    <property type="project" value="TreeGrafter"/>
</dbReference>
<dbReference type="InterPro" id="IPR036640">
    <property type="entry name" value="ABC1_TM_sf"/>
</dbReference>
<dbReference type="InterPro" id="IPR003593">
    <property type="entry name" value="AAA+_ATPase"/>
</dbReference>
<dbReference type="Gene3D" id="1.20.1560.10">
    <property type="entry name" value="ABC transporter type 1, transmembrane domain"/>
    <property type="match status" value="1"/>
</dbReference>
<dbReference type="InterPro" id="IPR027417">
    <property type="entry name" value="P-loop_NTPase"/>
</dbReference>
<organism evidence="12 13">
    <name type="scientific">Eiseniibacteriota bacterium</name>
    <dbReference type="NCBI Taxonomy" id="2212470"/>
    <lineage>
        <taxon>Bacteria</taxon>
        <taxon>Candidatus Eiseniibacteriota</taxon>
    </lineage>
</organism>
<dbReference type="PROSITE" id="PS00211">
    <property type="entry name" value="ABC_TRANSPORTER_1"/>
    <property type="match status" value="1"/>
</dbReference>
<gene>
    <name evidence="12" type="ORF">E6K72_10740</name>
</gene>
<evidence type="ECO:0000256" key="3">
    <source>
        <dbReference type="ARBA" id="ARBA00022475"/>
    </source>
</evidence>
<evidence type="ECO:0000256" key="2">
    <source>
        <dbReference type="ARBA" id="ARBA00022448"/>
    </source>
</evidence>
<sequence length="698" mass="75960">MRPWTWATSWPSFADSRYASRAVSPTSRACAAPPSMPTGAGPLPIPPCRNACAGTRASPCCGRSTTWPATGRGTPTTRRSAGTGPRRCACSSTCRASWSCMRAKPSKRFRRILLTYIGHAKGRLVLAALCTLGDTATDLAKPWPLKVILDHGILHRPLPHFLHFLTGIAAPGDVSFLVWAAASMVLIALSSGAFSYFQVFITSSVGYEMVYALRRDLFTHLQGLSLAFHNQSRTGELLNRIAGDTNTLKDVFAASLMKFAGYSLTMVGMFAIMFAVDWRVSLIGLASLPFLGYSLFHLYRKTKASVKTQRKQEGQVASRMSEVLAAIPMVQAFARERYEEERLDAVTGETLRGSIRIARLEAAATRSTEIITAVTSATAVLYGALQVLAGQMTPGELVLVVGYLNNIYKPVRSLAKLSTDFSKAMASADRIAEVLDTEPEIQDRPDAIEAPRFKGGITFRNVTFDYGDGRQVLREVSFSVAPGQRLALVGGSGAGKSTIVRLLLRLYEPQEGAILIDGIDIQRLRRESLRRQIGLVLQQSILFGATVRENIAYGNPKASLEEIVAAGRAANADEFIRELEHGYDSVIGERGATLSGGEQQRIAIARAVIRDAPILVLDEPMTGLDAESQAKVREALNRLMAGRTCMVITHDLPSVADADLVVVLEDGRIVDRGTHADLLARRGRYRDLYELSQQPIAS</sequence>
<comment type="caution">
    <text evidence="12">The sequence shown here is derived from an EMBL/GenBank/DDBJ whole genome shotgun (WGS) entry which is preliminary data.</text>
</comment>
<evidence type="ECO:0000313" key="13">
    <source>
        <dbReference type="Proteomes" id="UP000317716"/>
    </source>
</evidence>
<evidence type="ECO:0000256" key="5">
    <source>
        <dbReference type="ARBA" id="ARBA00022741"/>
    </source>
</evidence>
<protein>
    <submittedName>
        <fullName evidence="12">ABC transporter ATP-binding protein</fullName>
    </submittedName>
</protein>
<accession>A0A538SIJ3</accession>
<evidence type="ECO:0000259" key="10">
    <source>
        <dbReference type="PROSITE" id="PS50893"/>
    </source>
</evidence>
<feature type="transmembrane region" description="Helical" evidence="9">
    <location>
        <begin position="259"/>
        <end position="276"/>
    </location>
</feature>
<name>A0A538SIJ3_UNCEI</name>
<keyword evidence="7 9" id="KW-1133">Transmembrane helix</keyword>
<reference evidence="12 13" key="1">
    <citation type="journal article" date="2019" name="Nat. Microbiol.">
        <title>Mediterranean grassland soil C-N compound turnover is dependent on rainfall and depth, and is mediated by genomically divergent microorganisms.</title>
        <authorList>
            <person name="Diamond S."/>
            <person name="Andeer P.F."/>
            <person name="Li Z."/>
            <person name="Crits-Christoph A."/>
            <person name="Burstein D."/>
            <person name="Anantharaman K."/>
            <person name="Lane K.R."/>
            <person name="Thomas B.C."/>
            <person name="Pan C."/>
            <person name="Northen T.R."/>
            <person name="Banfield J.F."/>
        </authorList>
    </citation>
    <scope>NUCLEOTIDE SEQUENCE [LARGE SCALE GENOMIC DNA]</scope>
    <source>
        <strain evidence="12">WS_2</strain>
    </source>
</reference>
<evidence type="ECO:0000256" key="7">
    <source>
        <dbReference type="ARBA" id="ARBA00022989"/>
    </source>
</evidence>
<feature type="transmembrane region" description="Helical" evidence="9">
    <location>
        <begin position="161"/>
        <end position="187"/>
    </location>
</feature>
<dbReference type="GO" id="GO:0005524">
    <property type="term" value="F:ATP binding"/>
    <property type="evidence" value="ECO:0007669"/>
    <property type="project" value="UniProtKB-KW"/>
</dbReference>
<dbReference type="GO" id="GO:0005886">
    <property type="term" value="C:plasma membrane"/>
    <property type="evidence" value="ECO:0007669"/>
    <property type="project" value="UniProtKB-SubCell"/>
</dbReference>
<dbReference type="AlphaFoldDB" id="A0A538SIJ3"/>
<dbReference type="Pfam" id="PF00664">
    <property type="entry name" value="ABC_membrane"/>
    <property type="match status" value="1"/>
</dbReference>
<keyword evidence="2" id="KW-0813">Transport</keyword>
<dbReference type="PANTHER" id="PTHR43394:SF1">
    <property type="entry name" value="ATP-BINDING CASSETTE SUB-FAMILY B MEMBER 10, MITOCHONDRIAL"/>
    <property type="match status" value="1"/>
</dbReference>
<evidence type="ECO:0000256" key="4">
    <source>
        <dbReference type="ARBA" id="ARBA00022692"/>
    </source>
</evidence>
<evidence type="ECO:0000256" key="8">
    <source>
        <dbReference type="ARBA" id="ARBA00023136"/>
    </source>
</evidence>
<dbReference type="Pfam" id="PF00005">
    <property type="entry name" value="ABC_tran"/>
    <property type="match status" value="1"/>
</dbReference>
<dbReference type="InterPro" id="IPR017871">
    <property type="entry name" value="ABC_transporter-like_CS"/>
</dbReference>
<dbReference type="InterPro" id="IPR039421">
    <property type="entry name" value="Type_1_exporter"/>
</dbReference>
<dbReference type="InterPro" id="IPR011527">
    <property type="entry name" value="ABC1_TM_dom"/>
</dbReference>
<comment type="subcellular location">
    <subcellularLocation>
        <location evidence="1">Cell membrane</location>
        <topology evidence="1">Multi-pass membrane protein</topology>
    </subcellularLocation>
</comment>
<evidence type="ECO:0000256" key="9">
    <source>
        <dbReference type="SAM" id="Phobius"/>
    </source>
</evidence>
<dbReference type="FunFam" id="3.40.50.300:FF:000221">
    <property type="entry name" value="Multidrug ABC transporter ATP-binding protein"/>
    <property type="match status" value="1"/>
</dbReference>
<evidence type="ECO:0000256" key="6">
    <source>
        <dbReference type="ARBA" id="ARBA00022840"/>
    </source>
</evidence>
<dbReference type="PROSITE" id="PS50893">
    <property type="entry name" value="ABC_TRANSPORTER_2"/>
    <property type="match status" value="1"/>
</dbReference>
<keyword evidence="6 12" id="KW-0067">ATP-binding</keyword>
<dbReference type="GO" id="GO:0016887">
    <property type="term" value="F:ATP hydrolysis activity"/>
    <property type="evidence" value="ECO:0007669"/>
    <property type="project" value="InterPro"/>
</dbReference>
<evidence type="ECO:0000259" key="11">
    <source>
        <dbReference type="PROSITE" id="PS50929"/>
    </source>
</evidence>
<proteinExistence type="predicted"/>
<dbReference type="PANTHER" id="PTHR43394">
    <property type="entry name" value="ATP-DEPENDENT PERMEASE MDL1, MITOCHONDRIAL"/>
    <property type="match status" value="1"/>
</dbReference>
<dbReference type="SMART" id="SM00382">
    <property type="entry name" value="AAA"/>
    <property type="match status" value="1"/>
</dbReference>
<dbReference type="EMBL" id="VBOS01000386">
    <property type="protein sequence ID" value="TMQ51187.1"/>
    <property type="molecule type" value="Genomic_DNA"/>
</dbReference>
<keyword evidence="4 9" id="KW-0812">Transmembrane</keyword>
<dbReference type="CDD" id="cd18564">
    <property type="entry name" value="ABC_6TM_exporter_like"/>
    <property type="match status" value="1"/>
</dbReference>
<keyword evidence="3" id="KW-1003">Cell membrane</keyword>
<dbReference type="Proteomes" id="UP000317716">
    <property type="component" value="Unassembled WGS sequence"/>
</dbReference>
<evidence type="ECO:0000256" key="1">
    <source>
        <dbReference type="ARBA" id="ARBA00004651"/>
    </source>
</evidence>
<keyword evidence="8 9" id="KW-0472">Membrane</keyword>
<feature type="transmembrane region" description="Helical" evidence="9">
    <location>
        <begin position="282"/>
        <end position="299"/>
    </location>
</feature>
<dbReference type="InterPro" id="IPR003439">
    <property type="entry name" value="ABC_transporter-like_ATP-bd"/>
</dbReference>
<dbReference type="SUPFAM" id="SSF90123">
    <property type="entry name" value="ABC transporter transmembrane region"/>
    <property type="match status" value="1"/>
</dbReference>
<keyword evidence="5" id="KW-0547">Nucleotide-binding</keyword>